<accession>F8AZG8</accession>
<dbReference type="KEGG" id="fsy:FsymDg_1144"/>
<protein>
    <submittedName>
        <fullName evidence="1">Uncharacterized protein</fullName>
    </submittedName>
</protein>
<dbReference type="RefSeq" id="WP_013872621.1">
    <property type="nucleotide sequence ID" value="NC_015656.1"/>
</dbReference>
<dbReference type="Proteomes" id="UP000001549">
    <property type="component" value="Chromosome"/>
</dbReference>
<evidence type="ECO:0000313" key="2">
    <source>
        <dbReference type="Proteomes" id="UP000001549"/>
    </source>
</evidence>
<evidence type="ECO:0000313" key="1">
    <source>
        <dbReference type="EMBL" id="AEH08643.1"/>
    </source>
</evidence>
<keyword evidence="2" id="KW-1185">Reference proteome</keyword>
<gene>
    <name evidence="1" type="ordered locus">FsymDg_1144</name>
</gene>
<name>F8AZG8_9ACTN</name>
<organism evidence="1 2">
    <name type="scientific">Candidatus Protofrankia datiscae</name>
    <dbReference type="NCBI Taxonomy" id="2716812"/>
    <lineage>
        <taxon>Bacteria</taxon>
        <taxon>Bacillati</taxon>
        <taxon>Actinomycetota</taxon>
        <taxon>Actinomycetes</taxon>
        <taxon>Frankiales</taxon>
        <taxon>Frankiaceae</taxon>
        <taxon>Protofrankia</taxon>
    </lineage>
</organism>
<dbReference type="HOGENOM" id="CLU_3061800_0_0_11"/>
<dbReference type="EMBL" id="CP002801">
    <property type="protein sequence ID" value="AEH08643.1"/>
    <property type="molecule type" value="Genomic_DNA"/>
</dbReference>
<sequence length="53" mass="5722">MSAIPFPFDDDEGVIDGPDGPVINLGLDPKTDRELIALSRLHDILSETSAMRA</sequence>
<proteinExistence type="predicted"/>
<dbReference type="AlphaFoldDB" id="F8AZG8"/>
<reference evidence="1 2" key="1">
    <citation type="submission" date="2011-05" db="EMBL/GenBank/DDBJ databases">
        <title>Complete sequence of chromosome of Frankia symbiont of Datisca glomerata.</title>
        <authorList>
            <consortium name="US DOE Joint Genome Institute"/>
            <person name="Lucas S."/>
            <person name="Han J."/>
            <person name="Lapidus A."/>
            <person name="Cheng J.-F."/>
            <person name="Goodwin L."/>
            <person name="Pitluck S."/>
            <person name="Peters L."/>
            <person name="Mikhailova N."/>
            <person name="Chertkov O."/>
            <person name="Teshima H."/>
            <person name="Han C."/>
            <person name="Tapia R."/>
            <person name="Land M."/>
            <person name="Hauser L."/>
            <person name="Kyrpides N."/>
            <person name="Ivanova N."/>
            <person name="Pagani I."/>
            <person name="Berry A."/>
            <person name="Pawlowski K."/>
            <person name="Persson T."/>
            <person name="Vanden Heuvel B."/>
            <person name="Benson D."/>
            <person name="Woyke T."/>
        </authorList>
    </citation>
    <scope>NUCLEOTIDE SEQUENCE [LARGE SCALE GENOMIC DNA]</scope>
    <source>
        <strain evidence="2">4085684</strain>
    </source>
</reference>